<dbReference type="EMBL" id="CM003375">
    <property type="protein sequence ID" value="KOM43518.1"/>
    <property type="molecule type" value="Genomic_DNA"/>
</dbReference>
<dbReference type="Gramene" id="KOM43518">
    <property type="protein sequence ID" value="KOM43518"/>
    <property type="gene ID" value="LR48_Vigan05g112200"/>
</dbReference>
<proteinExistence type="predicted"/>
<protein>
    <submittedName>
        <fullName evidence="1">Uncharacterized protein</fullName>
    </submittedName>
</protein>
<evidence type="ECO:0000313" key="1">
    <source>
        <dbReference type="EMBL" id="KOM43518.1"/>
    </source>
</evidence>
<evidence type="ECO:0000313" key="2">
    <source>
        <dbReference type="Proteomes" id="UP000053144"/>
    </source>
</evidence>
<dbReference type="AlphaFoldDB" id="A0A0L9ULA1"/>
<accession>A0A0L9ULA1</accession>
<name>A0A0L9ULA1_PHAAN</name>
<sequence length="152" mass="16623">MIGGLVMKAKIDRPMGNKASKRSELVSEQVHPALVSVLKWSTSIVIAVCICPVPIVAVRDCLATVCSCELQFEALQLIVSAILHLSAAVRRHCFVRRPLDLVRLFTRRPTPPVLSSDSSPRSATRRFFVRCEQACVAHAPPSGHRKVTATPS</sequence>
<gene>
    <name evidence="1" type="ORF">LR48_Vigan05g112200</name>
</gene>
<reference evidence="2" key="1">
    <citation type="journal article" date="2015" name="Proc. Natl. Acad. Sci. U.S.A.">
        <title>Genome sequencing of adzuki bean (Vigna angularis) provides insight into high starch and low fat accumulation and domestication.</title>
        <authorList>
            <person name="Yang K."/>
            <person name="Tian Z."/>
            <person name="Chen C."/>
            <person name="Luo L."/>
            <person name="Zhao B."/>
            <person name="Wang Z."/>
            <person name="Yu L."/>
            <person name="Li Y."/>
            <person name="Sun Y."/>
            <person name="Li W."/>
            <person name="Chen Y."/>
            <person name="Li Y."/>
            <person name="Zhang Y."/>
            <person name="Ai D."/>
            <person name="Zhao J."/>
            <person name="Shang C."/>
            <person name="Ma Y."/>
            <person name="Wu B."/>
            <person name="Wang M."/>
            <person name="Gao L."/>
            <person name="Sun D."/>
            <person name="Zhang P."/>
            <person name="Guo F."/>
            <person name="Wang W."/>
            <person name="Li Y."/>
            <person name="Wang J."/>
            <person name="Varshney R.K."/>
            <person name="Wang J."/>
            <person name="Ling H.Q."/>
            <person name="Wan P."/>
        </authorList>
    </citation>
    <scope>NUCLEOTIDE SEQUENCE</scope>
    <source>
        <strain evidence="2">cv. Jingnong 6</strain>
    </source>
</reference>
<organism evidence="1 2">
    <name type="scientific">Phaseolus angularis</name>
    <name type="common">Azuki bean</name>
    <name type="synonym">Vigna angularis</name>
    <dbReference type="NCBI Taxonomy" id="3914"/>
    <lineage>
        <taxon>Eukaryota</taxon>
        <taxon>Viridiplantae</taxon>
        <taxon>Streptophyta</taxon>
        <taxon>Embryophyta</taxon>
        <taxon>Tracheophyta</taxon>
        <taxon>Spermatophyta</taxon>
        <taxon>Magnoliopsida</taxon>
        <taxon>eudicotyledons</taxon>
        <taxon>Gunneridae</taxon>
        <taxon>Pentapetalae</taxon>
        <taxon>rosids</taxon>
        <taxon>fabids</taxon>
        <taxon>Fabales</taxon>
        <taxon>Fabaceae</taxon>
        <taxon>Papilionoideae</taxon>
        <taxon>50 kb inversion clade</taxon>
        <taxon>NPAAA clade</taxon>
        <taxon>indigoferoid/millettioid clade</taxon>
        <taxon>Phaseoleae</taxon>
        <taxon>Vigna</taxon>
    </lineage>
</organism>
<dbReference type="Proteomes" id="UP000053144">
    <property type="component" value="Chromosome 5"/>
</dbReference>